<accession>A0A645G219</accession>
<feature type="domain" description="ABC transporter Uup C-terminal" evidence="3">
    <location>
        <begin position="110"/>
        <end position="169"/>
    </location>
</feature>
<evidence type="ECO:0000259" key="3">
    <source>
        <dbReference type="Pfam" id="PF16326"/>
    </source>
</evidence>
<evidence type="ECO:0000313" key="4">
    <source>
        <dbReference type="EMBL" id="MPN20216.1"/>
    </source>
</evidence>
<dbReference type="InterPro" id="IPR027417">
    <property type="entry name" value="P-loop_NTPase"/>
</dbReference>
<dbReference type="InterPro" id="IPR037118">
    <property type="entry name" value="Val-tRNA_synth_C_sf"/>
</dbReference>
<sequence length="173" mass="19916">MLLYDEINLLILDEPTNHLDIDSIETLEAALEDFKGTIFFISHDRYFINKVCDRIISLEDNNLVSYSGDYDFYKNSKIQELAKSNTIEVPKKVASSNPINKPNSDFNKSTFKLEKLDDSIKFLEEELYKIDTLMDISASNYEELNKLYAKKAELNEKLEDVIAAWVALNSEAN</sequence>
<dbReference type="GO" id="GO:0005524">
    <property type="term" value="F:ATP binding"/>
    <property type="evidence" value="ECO:0007669"/>
    <property type="project" value="UniProtKB-KW"/>
</dbReference>
<dbReference type="Gene3D" id="1.10.287.380">
    <property type="entry name" value="Valyl-tRNA synthetase, C-terminal domain"/>
    <property type="match status" value="1"/>
</dbReference>
<organism evidence="4">
    <name type="scientific">bioreactor metagenome</name>
    <dbReference type="NCBI Taxonomy" id="1076179"/>
    <lineage>
        <taxon>unclassified sequences</taxon>
        <taxon>metagenomes</taxon>
        <taxon>ecological metagenomes</taxon>
    </lineage>
</organism>
<keyword evidence="1" id="KW-0547">Nucleotide-binding</keyword>
<dbReference type="SUPFAM" id="SSF52540">
    <property type="entry name" value="P-loop containing nucleoside triphosphate hydrolases"/>
    <property type="match status" value="1"/>
</dbReference>
<proteinExistence type="predicted"/>
<evidence type="ECO:0000256" key="2">
    <source>
        <dbReference type="ARBA" id="ARBA00022840"/>
    </source>
</evidence>
<comment type="caution">
    <text evidence="4">The sequence shown here is derived from an EMBL/GenBank/DDBJ whole genome shotgun (WGS) entry which is preliminary data.</text>
</comment>
<dbReference type="GO" id="GO:0003677">
    <property type="term" value="F:DNA binding"/>
    <property type="evidence" value="ECO:0007669"/>
    <property type="project" value="InterPro"/>
</dbReference>
<gene>
    <name evidence="4" type="ORF">SDC9_167594</name>
</gene>
<dbReference type="EMBL" id="VSSQ01067910">
    <property type="protein sequence ID" value="MPN20216.1"/>
    <property type="molecule type" value="Genomic_DNA"/>
</dbReference>
<dbReference type="AlphaFoldDB" id="A0A645G219"/>
<evidence type="ECO:0000256" key="1">
    <source>
        <dbReference type="ARBA" id="ARBA00022741"/>
    </source>
</evidence>
<dbReference type="InterPro" id="IPR051309">
    <property type="entry name" value="ABCF_ATPase"/>
</dbReference>
<dbReference type="Gene3D" id="3.40.50.300">
    <property type="entry name" value="P-loop containing nucleotide triphosphate hydrolases"/>
    <property type="match status" value="1"/>
</dbReference>
<name>A0A645G219_9ZZZZ</name>
<reference evidence="4" key="1">
    <citation type="submission" date="2019-08" db="EMBL/GenBank/DDBJ databases">
        <authorList>
            <person name="Kucharzyk K."/>
            <person name="Murdoch R.W."/>
            <person name="Higgins S."/>
            <person name="Loffler F."/>
        </authorList>
    </citation>
    <scope>NUCLEOTIDE SEQUENCE</scope>
</reference>
<dbReference type="InterPro" id="IPR032524">
    <property type="entry name" value="ABC_tran_C"/>
</dbReference>
<dbReference type="PANTHER" id="PTHR42855:SF2">
    <property type="entry name" value="DRUG RESISTANCE ABC TRANSPORTER,ATP-BINDING PROTEIN"/>
    <property type="match status" value="1"/>
</dbReference>
<dbReference type="Pfam" id="PF16326">
    <property type="entry name" value="ABC_tran_CTD"/>
    <property type="match status" value="1"/>
</dbReference>
<keyword evidence="2" id="KW-0067">ATP-binding</keyword>
<dbReference type="PANTHER" id="PTHR42855">
    <property type="entry name" value="ABC TRANSPORTER ATP-BINDING SUBUNIT"/>
    <property type="match status" value="1"/>
</dbReference>
<protein>
    <recommendedName>
        <fullName evidence="3">ABC transporter Uup C-terminal domain-containing protein</fullName>
    </recommendedName>
</protein>